<accession>A0A814Z979</accession>
<sequence>MRWAARPC</sequence>
<dbReference type="EMBL" id="CAJNOQ010010074">
    <property type="protein sequence ID" value="CAF1242028.1"/>
    <property type="molecule type" value="Genomic_DNA"/>
</dbReference>
<evidence type="ECO:0000313" key="3">
    <source>
        <dbReference type="Proteomes" id="UP000663829"/>
    </source>
</evidence>
<gene>
    <name evidence="1" type="ORF">GPM918_LOCUS25705</name>
    <name evidence="2" type="ORF">SRO942_LOCUS25736</name>
</gene>
<comment type="caution">
    <text evidence="1">The sequence shown here is derived from an EMBL/GenBank/DDBJ whole genome shotgun (WGS) entry which is preliminary data.</text>
</comment>
<keyword evidence="3" id="KW-1185">Reference proteome</keyword>
<dbReference type="Proteomes" id="UP000681722">
    <property type="component" value="Unassembled WGS sequence"/>
</dbReference>
<evidence type="ECO:0000313" key="2">
    <source>
        <dbReference type="EMBL" id="CAF4005567.1"/>
    </source>
</evidence>
<name>A0A814Z979_9BILA</name>
<organism evidence="1 3">
    <name type="scientific">Didymodactylos carnosus</name>
    <dbReference type="NCBI Taxonomy" id="1234261"/>
    <lineage>
        <taxon>Eukaryota</taxon>
        <taxon>Metazoa</taxon>
        <taxon>Spiralia</taxon>
        <taxon>Gnathifera</taxon>
        <taxon>Rotifera</taxon>
        <taxon>Eurotatoria</taxon>
        <taxon>Bdelloidea</taxon>
        <taxon>Philodinida</taxon>
        <taxon>Philodinidae</taxon>
        <taxon>Didymodactylos</taxon>
    </lineage>
</organism>
<proteinExistence type="predicted"/>
<feature type="non-terminal residue" evidence="1">
    <location>
        <position position="8"/>
    </location>
</feature>
<dbReference type="Proteomes" id="UP000663829">
    <property type="component" value="Unassembled WGS sequence"/>
</dbReference>
<evidence type="ECO:0000313" key="1">
    <source>
        <dbReference type="EMBL" id="CAF1242028.1"/>
    </source>
</evidence>
<dbReference type="EMBL" id="CAJOBC010010880">
    <property type="protein sequence ID" value="CAF4005567.1"/>
    <property type="molecule type" value="Genomic_DNA"/>
</dbReference>
<reference evidence="1" key="1">
    <citation type="submission" date="2021-02" db="EMBL/GenBank/DDBJ databases">
        <authorList>
            <person name="Nowell W R."/>
        </authorList>
    </citation>
    <scope>NUCLEOTIDE SEQUENCE</scope>
</reference>
<protein>
    <submittedName>
        <fullName evidence="1">Uncharacterized protein</fullName>
    </submittedName>
</protein>